<dbReference type="GO" id="GO:0003824">
    <property type="term" value="F:catalytic activity"/>
    <property type="evidence" value="ECO:0007669"/>
    <property type="project" value="InterPro"/>
</dbReference>
<sequence>MYKPKVVVLAEPFLRDEVLDDVKRMLGFDYGFSNGDWDGKLWIFWMNDVDVNVVSCGSQHVTVIVSTGLLKCKASFVYAKCTYVQQRELWADLEKESNGIEPWIITGDFNIIASDVERRGGRSRSLLAMEEFNSWIHSCGLLELKFWGKSFSWCNGQAGRSRSWARLDRSLVTPNFVQAFLDSFMRYLSRTSSDHAPMVISMVNNVAYYGPSPFRFQQMWVDHVDFFRCVREVWDQPVVGTGLIKLAVKLKKLKTVLKGWNKDGQVGILSSWRIE</sequence>
<dbReference type="PANTHER" id="PTHR33710:SF13">
    <property type="entry name" value="ENDONUCLEASE_EXONUCLEASE_PHOSPHATASE FAMILY PROTEIN"/>
    <property type="match status" value="1"/>
</dbReference>
<dbReference type="PANTHER" id="PTHR33710">
    <property type="entry name" value="BNAC02G09200D PROTEIN"/>
    <property type="match status" value="1"/>
</dbReference>
<dbReference type="RefSeq" id="XP_035548669.1">
    <property type="nucleotide sequence ID" value="XM_035692776.1"/>
</dbReference>
<dbReference type="InterPro" id="IPR036691">
    <property type="entry name" value="Endo/exonu/phosph_ase_sf"/>
</dbReference>
<evidence type="ECO:0000313" key="3">
    <source>
        <dbReference type="RefSeq" id="XP_035548669.1"/>
    </source>
</evidence>
<evidence type="ECO:0000259" key="1">
    <source>
        <dbReference type="Pfam" id="PF03372"/>
    </source>
</evidence>
<proteinExistence type="predicted"/>
<dbReference type="KEGG" id="jre:118349189"/>
<keyword evidence="2" id="KW-1185">Reference proteome</keyword>
<dbReference type="AlphaFoldDB" id="A0A6P9EM85"/>
<dbReference type="SUPFAM" id="SSF56219">
    <property type="entry name" value="DNase I-like"/>
    <property type="match status" value="1"/>
</dbReference>
<dbReference type="Pfam" id="PF03372">
    <property type="entry name" value="Exo_endo_phos"/>
    <property type="match status" value="1"/>
</dbReference>
<accession>A0A6P9EM85</accession>
<name>A0A6P9EM85_JUGRE</name>
<protein>
    <submittedName>
        <fullName evidence="3">Uncharacterized protein LOC118349189</fullName>
    </submittedName>
</protein>
<reference evidence="3" key="1">
    <citation type="submission" date="2025-08" db="UniProtKB">
        <authorList>
            <consortium name="RefSeq"/>
        </authorList>
    </citation>
    <scope>IDENTIFICATION</scope>
    <source>
        <tissue evidence="3">Leaves</tissue>
    </source>
</reference>
<organism evidence="2 3">
    <name type="scientific">Juglans regia</name>
    <name type="common">English walnut</name>
    <dbReference type="NCBI Taxonomy" id="51240"/>
    <lineage>
        <taxon>Eukaryota</taxon>
        <taxon>Viridiplantae</taxon>
        <taxon>Streptophyta</taxon>
        <taxon>Embryophyta</taxon>
        <taxon>Tracheophyta</taxon>
        <taxon>Spermatophyta</taxon>
        <taxon>Magnoliopsida</taxon>
        <taxon>eudicotyledons</taxon>
        <taxon>Gunneridae</taxon>
        <taxon>Pentapetalae</taxon>
        <taxon>rosids</taxon>
        <taxon>fabids</taxon>
        <taxon>Fagales</taxon>
        <taxon>Juglandaceae</taxon>
        <taxon>Juglans</taxon>
    </lineage>
</organism>
<dbReference type="Gene3D" id="3.60.10.10">
    <property type="entry name" value="Endonuclease/exonuclease/phosphatase"/>
    <property type="match status" value="1"/>
</dbReference>
<dbReference type="OrthoDB" id="1303119at2759"/>
<dbReference type="InterPro" id="IPR005135">
    <property type="entry name" value="Endo/exonuclease/phosphatase"/>
</dbReference>
<dbReference type="Proteomes" id="UP000235220">
    <property type="component" value="Chromosome 8"/>
</dbReference>
<feature type="domain" description="Endonuclease/exonuclease/phosphatase" evidence="1">
    <location>
        <begin position="6"/>
        <end position="195"/>
    </location>
</feature>
<evidence type="ECO:0000313" key="2">
    <source>
        <dbReference type="Proteomes" id="UP000235220"/>
    </source>
</evidence>
<dbReference type="InParanoid" id="A0A6P9EM85"/>
<dbReference type="GeneID" id="118349189"/>
<gene>
    <name evidence="3" type="primary">LOC118349189</name>
</gene>